<keyword evidence="12" id="KW-1185">Reference proteome</keyword>
<keyword evidence="5 11" id="KW-0347">Helicase</keyword>
<dbReference type="SMART" id="SM00490">
    <property type="entry name" value="HELICc"/>
    <property type="match status" value="1"/>
</dbReference>
<dbReference type="SMART" id="SM00891">
    <property type="entry name" value="ERCC4"/>
    <property type="match status" value="1"/>
</dbReference>
<dbReference type="GO" id="GO:0016787">
    <property type="term" value="F:hydrolase activity"/>
    <property type="evidence" value="ECO:0007669"/>
    <property type="project" value="UniProtKB-KW"/>
</dbReference>
<dbReference type="SMART" id="SM00487">
    <property type="entry name" value="DEXDc"/>
    <property type="match status" value="1"/>
</dbReference>
<dbReference type="InterPro" id="IPR001650">
    <property type="entry name" value="Helicase_C-like"/>
</dbReference>
<dbReference type="GO" id="GO:0004518">
    <property type="term" value="F:nuclease activity"/>
    <property type="evidence" value="ECO:0007669"/>
    <property type="project" value="InterPro"/>
</dbReference>
<dbReference type="CDD" id="cd18801">
    <property type="entry name" value="SF2_C_FANCM_Hef"/>
    <property type="match status" value="1"/>
</dbReference>
<feature type="region of interest" description="Disordered" evidence="8">
    <location>
        <begin position="715"/>
        <end position="831"/>
    </location>
</feature>
<dbReference type="InterPro" id="IPR011335">
    <property type="entry name" value="Restrct_endonuc-II-like"/>
</dbReference>
<evidence type="ECO:0000256" key="8">
    <source>
        <dbReference type="SAM" id="MobiDB-lite"/>
    </source>
</evidence>
<name>A0AAV4JH91_9GAST</name>
<dbReference type="Gene3D" id="1.20.1320.20">
    <property type="entry name" value="hef helicase domain"/>
    <property type="match status" value="1"/>
</dbReference>
<comment type="subcellular location">
    <subcellularLocation>
        <location evidence="1">Nucleus</location>
    </subcellularLocation>
</comment>
<feature type="compositionally biased region" description="Acidic residues" evidence="8">
    <location>
        <begin position="1909"/>
        <end position="1926"/>
    </location>
</feature>
<feature type="compositionally biased region" description="Basic and acidic residues" evidence="8">
    <location>
        <begin position="1345"/>
        <end position="1354"/>
    </location>
</feature>
<feature type="region of interest" description="Disordered" evidence="8">
    <location>
        <begin position="1345"/>
        <end position="1370"/>
    </location>
</feature>
<evidence type="ECO:0000259" key="10">
    <source>
        <dbReference type="PROSITE" id="PS51194"/>
    </source>
</evidence>
<dbReference type="SUPFAM" id="SSF52540">
    <property type="entry name" value="P-loop containing nucleoside triphosphate hydrolases"/>
    <property type="match status" value="1"/>
</dbReference>
<feature type="region of interest" description="Disordered" evidence="8">
    <location>
        <begin position="1483"/>
        <end position="1524"/>
    </location>
</feature>
<dbReference type="CDD" id="cd12091">
    <property type="entry name" value="FANCM_ID"/>
    <property type="match status" value="1"/>
</dbReference>
<accession>A0AAV4JH91</accession>
<feature type="region of interest" description="Disordered" evidence="8">
    <location>
        <begin position="1266"/>
        <end position="1296"/>
    </location>
</feature>
<dbReference type="GO" id="GO:0005634">
    <property type="term" value="C:nucleus"/>
    <property type="evidence" value="ECO:0007669"/>
    <property type="project" value="UniProtKB-SubCell"/>
</dbReference>
<feature type="compositionally biased region" description="Basic and acidic residues" evidence="8">
    <location>
        <begin position="2203"/>
        <end position="2220"/>
    </location>
</feature>
<feature type="region of interest" description="Disordered" evidence="8">
    <location>
        <begin position="1074"/>
        <end position="1139"/>
    </location>
</feature>
<dbReference type="InterPro" id="IPR039686">
    <property type="entry name" value="FANCM/Mph1-like_ID"/>
</dbReference>
<dbReference type="PANTHER" id="PTHR14025">
    <property type="entry name" value="FANCONI ANEMIA GROUP M FANCM FAMILY MEMBER"/>
    <property type="match status" value="1"/>
</dbReference>
<feature type="compositionally biased region" description="Polar residues" evidence="8">
    <location>
        <begin position="739"/>
        <end position="749"/>
    </location>
</feature>
<keyword evidence="7" id="KW-0539">Nucleus</keyword>
<keyword evidence="6" id="KW-0067">ATP-binding</keyword>
<dbReference type="CDD" id="cd18033">
    <property type="entry name" value="DEXDc_FANCM"/>
    <property type="match status" value="1"/>
</dbReference>
<feature type="compositionally biased region" description="Polar residues" evidence="8">
    <location>
        <begin position="1271"/>
        <end position="1296"/>
    </location>
</feature>
<evidence type="ECO:0000256" key="3">
    <source>
        <dbReference type="ARBA" id="ARBA00022741"/>
    </source>
</evidence>
<evidence type="ECO:0000256" key="5">
    <source>
        <dbReference type="ARBA" id="ARBA00022806"/>
    </source>
</evidence>
<gene>
    <name evidence="11" type="ORF">ElyMa_005099400</name>
</gene>
<dbReference type="Gene3D" id="3.40.50.10130">
    <property type="match status" value="1"/>
</dbReference>
<evidence type="ECO:0000256" key="1">
    <source>
        <dbReference type="ARBA" id="ARBA00004123"/>
    </source>
</evidence>
<evidence type="ECO:0000313" key="12">
    <source>
        <dbReference type="Proteomes" id="UP000762676"/>
    </source>
</evidence>
<feature type="compositionally biased region" description="Low complexity" evidence="8">
    <location>
        <begin position="1677"/>
        <end position="1691"/>
    </location>
</feature>
<dbReference type="InterPro" id="IPR027417">
    <property type="entry name" value="P-loop_NTPase"/>
</dbReference>
<evidence type="ECO:0000256" key="7">
    <source>
        <dbReference type="ARBA" id="ARBA00023242"/>
    </source>
</evidence>
<dbReference type="PROSITE" id="PS51192">
    <property type="entry name" value="HELICASE_ATP_BIND_1"/>
    <property type="match status" value="1"/>
</dbReference>
<dbReference type="SUPFAM" id="SSF52980">
    <property type="entry name" value="Restriction endonuclease-like"/>
    <property type="match status" value="1"/>
</dbReference>
<keyword evidence="4" id="KW-0378">Hydrolase</keyword>
<feature type="compositionally biased region" description="Polar residues" evidence="8">
    <location>
        <begin position="2174"/>
        <end position="2201"/>
    </location>
</feature>
<dbReference type="InterPro" id="IPR006166">
    <property type="entry name" value="ERCC4_domain"/>
</dbReference>
<dbReference type="Pfam" id="PF04851">
    <property type="entry name" value="ResIII"/>
    <property type="match status" value="1"/>
</dbReference>
<dbReference type="GO" id="GO:0009378">
    <property type="term" value="F:four-way junction helicase activity"/>
    <property type="evidence" value="ECO:0007669"/>
    <property type="project" value="TreeGrafter"/>
</dbReference>
<feature type="compositionally biased region" description="Basic residues" evidence="8">
    <location>
        <begin position="1097"/>
        <end position="1111"/>
    </location>
</feature>
<dbReference type="Gene3D" id="1.10.150.20">
    <property type="entry name" value="5' to 3' exonuclease, C-terminal subdomain"/>
    <property type="match status" value="1"/>
</dbReference>
<comment type="caution">
    <text evidence="11">The sequence shown here is derived from an EMBL/GenBank/DDBJ whole genome shotgun (WGS) entry which is preliminary data.</text>
</comment>
<dbReference type="GO" id="GO:0036297">
    <property type="term" value="P:interstrand cross-link repair"/>
    <property type="evidence" value="ECO:0007669"/>
    <property type="project" value="TreeGrafter"/>
</dbReference>
<dbReference type="InterPro" id="IPR044749">
    <property type="entry name" value="FANCM_DEXDc"/>
</dbReference>
<dbReference type="Gene3D" id="3.40.50.300">
    <property type="entry name" value="P-loop containing nucleotide triphosphate hydrolases"/>
    <property type="match status" value="2"/>
</dbReference>
<feature type="compositionally biased region" description="Polar residues" evidence="8">
    <location>
        <begin position="1178"/>
        <end position="1195"/>
    </location>
</feature>
<proteinExistence type="inferred from homology"/>
<dbReference type="GO" id="GO:0000400">
    <property type="term" value="F:four-way junction DNA binding"/>
    <property type="evidence" value="ECO:0007669"/>
    <property type="project" value="TreeGrafter"/>
</dbReference>
<feature type="region of interest" description="Disordered" evidence="8">
    <location>
        <begin position="1175"/>
        <end position="1200"/>
    </location>
</feature>
<feature type="region of interest" description="Disordered" evidence="8">
    <location>
        <begin position="643"/>
        <end position="672"/>
    </location>
</feature>
<feature type="domain" description="Helicase C-terminal" evidence="10">
    <location>
        <begin position="451"/>
        <end position="621"/>
    </location>
</feature>
<feature type="compositionally biased region" description="Basic and acidic residues" evidence="8">
    <location>
        <begin position="2231"/>
        <end position="2241"/>
    </location>
</feature>
<evidence type="ECO:0000256" key="6">
    <source>
        <dbReference type="ARBA" id="ARBA00022840"/>
    </source>
</evidence>
<feature type="compositionally biased region" description="Basic residues" evidence="8">
    <location>
        <begin position="1588"/>
        <end position="1600"/>
    </location>
</feature>
<feature type="region of interest" description="Disordered" evidence="8">
    <location>
        <begin position="1666"/>
        <end position="1691"/>
    </location>
</feature>
<evidence type="ECO:0000313" key="11">
    <source>
        <dbReference type="EMBL" id="GFS22054.1"/>
    </source>
</evidence>
<feature type="domain" description="Helicase ATP-binding" evidence="9">
    <location>
        <begin position="103"/>
        <end position="271"/>
    </location>
</feature>
<dbReference type="EMBL" id="BMAT01010189">
    <property type="protein sequence ID" value="GFS22054.1"/>
    <property type="molecule type" value="Genomic_DNA"/>
</dbReference>
<feature type="region of interest" description="Disordered" evidence="8">
    <location>
        <begin position="949"/>
        <end position="968"/>
    </location>
</feature>
<evidence type="ECO:0000256" key="4">
    <source>
        <dbReference type="ARBA" id="ARBA00022801"/>
    </source>
</evidence>
<feature type="compositionally biased region" description="Basic and acidic residues" evidence="8">
    <location>
        <begin position="1078"/>
        <end position="1088"/>
    </location>
</feature>
<dbReference type="InterPro" id="IPR006935">
    <property type="entry name" value="Helicase/UvrB_N"/>
</dbReference>
<dbReference type="FunFam" id="3.40.50.300:FF:000861">
    <property type="entry name" value="Fanconi anemia, complementation group M"/>
    <property type="match status" value="1"/>
</dbReference>
<feature type="region of interest" description="Disordered" evidence="8">
    <location>
        <begin position="2145"/>
        <end position="2242"/>
    </location>
</feature>
<feature type="compositionally biased region" description="Basic residues" evidence="8">
    <location>
        <begin position="1931"/>
        <end position="1944"/>
    </location>
</feature>
<feature type="compositionally biased region" description="Polar residues" evidence="8">
    <location>
        <begin position="1601"/>
        <end position="1637"/>
    </location>
</feature>
<feature type="region of interest" description="Disordered" evidence="8">
    <location>
        <begin position="1893"/>
        <end position="1951"/>
    </location>
</feature>
<reference evidence="11 12" key="1">
    <citation type="journal article" date="2021" name="Elife">
        <title>Chloroplast acquisition without the gene transfer in kleptoplastic sea slugs, Plakobranchus ocellatus.</title>
        <authorList>
            <person name="Maeda T."/>
            <person name="Takahashi S."/>
            <person name="Yoshida T."/>
            <person name="Shimamura S."/>
            <person name="Takaki Y."/>
            <person name="Nagai Y."/>
            <person name="Toyoda A."/>
            <person name="Suzuki Y."/>
            <person name="Arimoto A."/>
            <person name="Ishii H."/>
            <person name="Satoh N."/>
            <person name="Nishiyama T."/>
            <person name="Hasebe M."/>
            <person name="Maruyama T."/>
            <person name="Minagawa J."/>
            <person name="Obokata J."/>
            <person name="Shigenobu S."/>
        </authorList>
    </citation>
    <scope>NUCLEOTIDE SEQUENCE [LARGE SCALE GENOMIC DNA]</scope>
</reference>
<dbReference type="Pfam" id="PF02732">
    <property type="entry name" value="ERCC4"/>
    <property type="match status" value="1"/>
</dbReference>
<feature type="region of interest" description="Disordered" evidence="8">
    <location>
        <begin position="1421"/>
        <end position="1449"/>
    </location>
</feature>
<feature type="compositionally biased region" description="Acidic residues" evidence="8">
    <location>
        <begin position="750"/>
        <end position="763"/>
    </location>
</feature>
<dbReference type="Proteomes" id="UP000762676">
    <property type="component" value="Unassembled WGS sequence"/>
</dbReference>
<evidence type="ECO:0000259" key="9">
    <source>
        <dbReference type="PROSITE" id="PS51192"/>
    </source>
</evidence>
<dbReference type="InterPro" id="IPR014001">
    <property type="entry name" value="Helicase_ATP-bd"/>
</dbReference>
<dbReference type="GO" id="GO:0045003">
    <property type="term" value="P:double-strand break repair via synthesis-dependent strand annealing"/>
    <property type="evidence" value="ECO:0007669"/>
    <property type="project" value="TreeGrafter"/>
</dbReference>
<dbReference type="Pfam" id="PF00271">
    <property type="entry name" value="Helicase_C"/>
    <property type="match status" value="1"/>
</dbReference>
<dbReference type="PROSITE" id="PS51194">
    <property type="entry name" value="HELICASE_CTER"/>
    <property type="match status" value="1"/>
</dbReference>
<sequence length="2566" mass="286232">MEFEDQEFSDEDDELLACADLPPENQDLNYDIGTGDMNFGDNFELLAEDDDNPANISIGADDGRQLCMENTVSDQGSFGFDLSTGKLWIYPTNYPVRDYQFNIVQQALFKNTLVVLPTGLGKTFIAAVVMYNFYRWFPQGKVVFMAPTKPLVAQQMQACYNIMGIPKSDTIEMTGTIHPAVRQRQWKDKRVIFLTPQVMMNDLSRGSCEAKSFKCLVVDEAHKALGNQSYCQVIRELCKFTSSFRVLALSATPGSTLKAVQTVMNNLLVSHIELRSEDSIDIKPYTHERKVEKLVVPLGEELSSIKEQYIHIMAFVTQRLIRNRALYNRQATSLSKFLLLKARDEFRQNPPQNIQPAQKGLVEADFCMAISLYHGYDLLQLHGLRSLYNFLMGVVSGEKGYGRTRAELLRNADFNSVMDKLHHKFSPKASTAGPQSDDGGKIVVGHPKMQVLEKIVVEHFETYKNKNTATKVVIFSQFRDSVQEIAAILNQHQPLVKVMPFIGQSSSGKDIKGFSQKEQLEVMRQFREAGCNTLVSTCVGEEGLDIGDVDLIICFDAHKSPIRLVQRMGRTGRKREGKIVMLVTEGKEEQIYNQSVSSKKSIHKAILNGAKSLRFYPNNPRMVPAGVQPQCHKIFITIPEENKKPQASKTKRASVGGKQRQSIADALRNQGKGVVGEDEDNYAIEMKQYVNSSFVSQSNITSFLLTPAKAKNESSKGNKIDLISCGGKKNNNRKEPSCSKHTSSYVVDSSDSEAELAQEDEDNQSMNKSKEQSRLFTEQGNGDQEKQVHSVKALRKAKKSLPGLHKTKNSNGKRQYSRSNCLLGTPPSSAKTRIRLLNKSKKTLQKRKSSLAHLLESKLTPLSELKDKDDFEIASPISMEQHNLDIIVNEEMEPSAEDSLEKNHQKVEIFSDRYKANVSNVCNENSEKTRPQKQLTLVDLSQNKEVLSGRNSASALPENVAKQGPRQMVPPAPSLSELDSLVDGLNSVDDFAELDLDKLVQDWGYLNDACKSFSENNAGFCDKKRGMSQKSSDVSKTFSNVNRDHNFSSGALEVSQMSGVFSENCVFPCYPNSKRARDRQENSEDKENPVSPTFKHSGQKHLNSKKVSHSKKNADTPNLHQKDKSSQDTSYGEAENPVVISPVKEATTYSSPIRDGDCIGFSPVENQDGQLSLPFFTNKKSPQSPLKVTPLSTQTRTEKNGKQNSLVFLNSKQNSNGVHEIENANLQTKSKRKCSDKKQNLSESFITFTQAHDCLLTSSSENSHEMACNESLKNSNNADTGSPTHSLSAPTKQRNKLQETPTLKANQSLMDKFLLSSSKNSATDMNKRTCNMASSLSTEVHELEDEKQPADQRMSRLSPQTCPQTPPKSENFAAQDDSFLANFDLGFDLDEEVIPPTPDKVSPQISSAMPCVKRPLFSDASYGTDQSRLSTENNSKVLPSKNKNISEQNNRLLTNNKSSHKNDQLGSDDALSDFDLCAELDELDPWPDNELGSQQLPKPSSDVKTEGVQSHQENHKLEPTELGRAVKWPINDAEGFPDSPQAPQRAELVFQNYKTEATFHEDLFPFADSNDKSVSSMNISPSREYKSKPSRLKLGKKRKQLSSNDSSANVDGIPNISSTMKVPEQASGTRSFPSTKPSKIRFNLKVPDFSESDDDIVFQDEIKPLEISPSNGKPLPSVNVSGNNSVSRESSYNFSTSSAQSKSIPQAMFSPPKVACSTPLRPHLNTGRGTSLCRDSVHALTPIPVSPERNVEETETGVSAQGKWLKRKKYTDMSIRNNVVSKNQEPFQDLEADDLDDFDGAVSFHETSDVIAKVKKRKLKQKTGFIEEEAEVSGDEGSSDEEEAEEGDYDKSFIDNYSETQGTDMQAMYLKSIKNPVPGGRYKLQFNTRTTRHEDIYSQAPEESQGLSEYEEDSFCVGSDEEESEMESPPKRMKKQKSQSKKLKQVSGKRVIRMLDSSSEEEGMPPLPMTQEFTTNCDRNKALLSSDEEVNGADKRKKRVKKIMDVTQNLGGESSLTDLQVHDPTEKRLHKEQDWNKGTFTLLKQSNPESNVSNAKGSNADMLFQDGDFNLLDDDLLQELDLPHAGSSKANCPEKEMVQSEYSQSVHLPCDLRADEQRKNSNNENFFAQKTTSPIFERNKNVGISSEPKVSLSSPSVSFENNSLRKPQPDTNKESNSNCRNKITTSDSSTNQASSTGNLKVSLSREERLQRQREKQERFRQKLAQAQQRRGNYELERKTSDAEISPLSQRGVITSPAPAVDVAILGQVDTKEAETSPVIALASKPLGTDLKHTENEYLMTPNEKTSQTLSRTFMSEESRSVTFHGDTPNTGGRTASSENIQLQILVDSREISGAQDIISSLRLNHGILVTAHRLPACDYIVSNHTAIERISWSNFSNSTSRSKLSSLVNEMQALYDRCVLVVEDDRVKSGQDKAKKQINHTKYLDTTMAYLMQTKVKVYFTTKQDETASVLADLCQAEARKGRNINVPASLSDRKKDMLNFVLSIPGVTVPQALNLVHKCPNITELVCSPVAVIQEKGQMMQPAAQSIHNFFQHVFDEQMMPQAKR</sequence>
<comment type="similarity">
    <text evidence="2">Belongs to the DEAD box helicase family. DEAH subfamily. FANCM sub-subfamily.</text>
</comment>
<feature type="compositionally biased region" description="Polar residues" evidence="8">
    <location>
        <begin position="809"/>
        <end position="831"/>
    </location>
</feature>
<feature type="compositionally biased region" description="Acidic residues" evidence="8">
    <location>
        <begin position="1827"/>
        <end position="1848"/>
    </location>
</feature>
<feature type="compositionally biased region" description="Low complexity" evidence="8">
    <location>
        <begin position="2145"/>
        <end position="2164"/>
    </location>
</feature>
<feature type="region of interest" description="Disordered" evidence="8">
    <location>
        <begin position="1827"/>
        <end position="1858"/>
    </location>
</feature>
<evidence type="ECO:0000256" key="2">
    <source>
        <dbReference type="ARBA" id="ARBA00009889"/>
    </source>
</evidence>
<organism evidence="11 12">
    <name type="scientific">Elysia marginata</name>
    <dbReference type="NCBI Taxonomy" id="1093978"/>
    <lineage>
        <taxon>Eukaryota</taxon>
        <taxon>Metazoa</taxon>
        <taxon>Spiralia</taxon>
        <taxon>Lophotrochozoa</taxon>
        <taxon>Mollusca</taxon>
        <taxon>Gastropoda</taxon>
        <taxon>Heterobranchia</taxon>
        <taxon>Euthyneura</taxon>
        <taxon>Panpulmonata</taxon>
        <taxon>Sacoglossa</taxon>
        <taxon>Placobranchoidea</taxon>
        <taxon>Plakobranchidae</taxon>
        <taxon>Elysia</taxon>
    </lineage>
</organism>
<dbReference type="GO" id="GO:0043138">
    <property type="term" value="F:3'-5' DNA helicase activity"/>
    <property type="evidence" value="ECO:0007669"/>
    <property type="project" value="InterPro"/>
</dbReference>
<feature type="compositionally biased region" description="Polar residues" evidence="8">
    <location>
        <begin position="1572"/>
        <end position="1581"/>
    </location>
</feature>
<protein>
    <submittedName>
        <fullName evidence="11">ATP-dependent DNA helicase mph1</fullName>
    </submittedName>
</protein>
<feature type="compositionally biased region" description="Basic and acidic residues" evidence="8">
    <location>
        <begin position="1512"/>
        <end position="1521"/>
    </location>
</feature>
<feature type="region of interest" description="Disordered" evidence="8">
    <location>
        <begin position="1566"/>
        <end position="1637"/>
    </location>
</feature>
<keyword evidence="3" id="KW-0547">Nucleotide-binding</keyword>
<dbReference type="GO" id="GO:0005524">
    <property type="term" value="F:ATP binding"/>
    <property type="evidence" value="ECO:0007669"/>
    <property type="project" value="UniProtKB-KW"/>
</dbReference>
<dbReference type="PANTHER" id="PTHR14025:SF20">
    <property type="entry name" value="FANCONI ANEMIA GROUP M PROTEIN"/>
    <property type="match status" value="1"/>
</dbReference>
<feature type="region of interest" description="Disordered" evidence="8">
    <location>
        <begin position="2316"/>
        <end position="2335"/>
    </location>
</feature>